<dbReference type="CDD" id="cd07422">
    <property type="entry name" value="MPP_ApaH"/>
    <property type="match status" value="1"/>
</dbReference>
<dbReference type="RefSeq" id="WP_121171132.1">
    <property type="nucleotide sequence ID" value="NZ_RBIN01000002.1"/>
</dbReference>
<evidence type="ECO:0000259" key="9">
    <source>
        <dbReference type="Pfam" id="PF00149"/>
    </source>
</evidence>
<proteinExistence type="inferred from homology"/>
<name>A0A420WZ95_9GAMM</name>
<evidence type="ECO:0000256" key="1">
    <source>
        <dbReference type="ARBA" id="ARBA00003413"/>
    </source>
</evidence>
<dbReference type="InterPro" id="IPR004617">
    <property type="entry name" value="ApaH"/>
</dbReference>
<dbReference type="NCBIfam" id="TIGR00668">
    <property type="entry name" value="apaH"/>
    <property type="match status" value="1"/>
</dbReference>
<dbReference type="Pfam" id="PF00149">
    <property type="entry name" value="Metallophos"/>
    <property type="match status" value="1"/>
</dbReference>
<evidence type="ECO:0000313" key="10">
    <source>
        <dbReference type="EMBL" id="RKR06594.1"/>
    </source>
</evidence>
<evidence type="ECO:0000256" key="5">
    <source>
        <dbReference type="ARBA" id="ARBA00031248"/>
    </source>
</evidence>
<evidence type="ECO:0000256" key="6">
    <source>
        <dbReference type="ARBA" id="ARBA00032248"/>
    </source>
</evidence>
<evidence type="ECO:0000256" key="7">
    <source>
        <dbReference type="ARBA" id="ARBA00033210"/>
    </source>
</evidence>
<dbReference type="InterPro" id="IPR029052">
    <property type="entry name" value="Metallo-depent_PP-like"/>
</dbReference>
<dbReference type="EMBL" id="RBIN01000002">
    <property type="protein sequence ID" value="RKR06594.1"/>
    <property type="molecule type" value="Genomic_DNA"/>
</dbReference>
<dbReference type="SUPFAM" id="SSF56300">
    <property type="entry name" value="Metallo-dependent phosphatases"/>
    <property type="match status" value="1"/>
</dbReference>
<protein>
    <recommendedName>
        <fullName evidence="3">bis(5'-nucleosyl)-tetraphosphatase (symmetrical)</fullName>
        <ecNumber evidence="3">3.6.1.41</ecNumber>
    </recommendedName>
    <alternativeName>
        <fullName evidence="6">Ap4A hydrolase</fullName>
    </alternativeName>
    <alternativeName>
        <fullName evidence="5">Diadenosine 5',5'''-P1,P4-tetraphosphate pyrophosphohydrolase</fullName>
    </alternativeName>
    <alternativeName>
        <fullName evidence="7">Diadenosine tetraphosphatase</fullName>
    </alternativeName>
</protein>
<evidence type="ECO:0000256" key="3">
    <source>
        <dbReference type="ARBA" id="ARBA00012506"/>
    </source>
</evidence>
<dbReference type="PANTHER" id="PTHR40942">
    <property type="match status" value="1"/>
</dbReference>
<dbReference type="OrthoDB" id="9807890at2"/>
<comment type="similarity">
    <text evidence="2">Belongs to the Ap4A hydrolase family.</text>
</comment>
<keyword evidence="4" id="KW-0378">Hydrolase</keyword>
<dbReference type="PANTHER" id="PTHR40942:SF4">
    <property type="entry name" value="CYTOCHROME C5"/>
    <property type="match status" value="1"/>
</dbReference>
<dbReference type="NCBIfam" id="NF001204">
    <property type="entry name" value="PRK00166.1"/>
    <property type="match status" value="1"/>
</dbReference>
<dbReference type="PIRSF" id="PIRSF000903">
    <property type="entry name" value="B5n-ttraPtase_sm"/>
    <property type="match status" value="1"/>
</dbReference>
<accession>A0A420WZ95</accession>
<gene>
    <name evidence="10" type="ORF">C7446_0575</name>
</gene>
<comment type="caution">
    <text evidence="10">The sequence shown here is derived from an EMBL/GenBank/DDBJ whole genome shotgun (WGS) entry which is preliminary data.</text>
</comment>
<evidence type="ECO:0000256" key="4">
    <source>
        <dbReference type="ARBA" id="ARBA00022801"/>
    </source>
</evidence>
<dbReference type="Proteomes" id="UP000281975">
    <property type="component" value="Unassembled WGS sequence"/>
</dbReference>
<feature type="domain" description="Calcineurin-like phosphoesterase" evidence="9">
    <location>
        <begin position="1"/>
        <end position="77"/>
    </location>
</feature>
<evidence type="ECO:0000256" key="2">
    <source>
        <dbReference type="ARBA" id="ARBA00005419"/>
    </source>
</evidence>
<dbReference type="Gene3D" id="3.60.21.10">
    <property type="match status" value="1"/>
</dbReference>
<dbReference type="InterPro" id="IPR004843">
    <property type="entry name" value="Calcineurin-like_PHP"/>
</dbReference>
<dbReference type="AlphaFoldDB" id="A0A420WZ95"/>
<evidence type="ECO:0000256" key="8">
    <source>
        <dbReference type="ARBA" id="ARBA00049417"/>
    </source>
</evidence>
<comment type="function">
    <text evidence="1">Hydrolyzes diadenosine 5',5'''-P1,P4-tetraphosphate to yield ADP.</text>
</comment>
<dbReference type="EC" id="3.6.1.41" evidence="3"/>
<keyword evidence="11" id="KW-1185">Reference proteome</keyword>
<organism evidence="10 11">
    <name type="scientific">Kushneria sinocarnis</name>
    <dbReference type="NCBI Taxonomy" id="595502"/>
    <lineage>
        <taxon>Bacteria</taxon>
        <taxon>Pseudomonadati</taxon>
        <taxon>Pseudomonadota</taxon>
        <taxon>Gammaproteobacteria</taxon>
        <taxon>Oceanospirillales</taxon>
        <taxon>Halomonadaceae</taxon>
        <taxon>Kushneria</taxon>
    </lineage>
</organism>
<reference evidence="10 11" key="1">
    <citation type="submission" date="2018-10" db="EMBL/GenBank/DDBJ databases">
        <title>Genomic Encyclopedia of Type Strains, Phase IV (KMG-IV): sequencing the most valuable type-strain genomes for metagenomic binning, comparative biology and taxonomic classification.</title>
        <authorList>
            <person name="Goeker M."/>
        </authorList>
    </citation>
    <scope>NUCLEOTIDE SEQUENCE [LARGE SCALE GENOMIC DNA]</scope>
    <source>
        <strain evidence="10 11">DSM 23229</strain>
    </source>
</reference>
<sequence>MTTWAIGDLHGCCREFDALLEKIEFQPGRDRLWLTGDLINRGPESLECLRRVRELDESVEVVLGNHDFHLLVVAHGHGSEKSRDTLRPIIEAPDGAELLDWLRRQPLLVHQTFDADRAAGRTATVMTHAGLLPQWSLERAAALAAEVEKNLRSDAFFELLPELYGNEPALFEEHLTGWPRLRVLINILARMRFIDAEGRLDFSAKEGLDSAPEGFHPWFCYPRPDRLRLIFGHWAALEGDTPGARTEVRALDTGCVWGRSLTALNLETEDRVSVPARQEESS</sequence>
<dbReference type="GO" id="GO:0008803">
    <property type="term" value="F:bis(5'-nucleosyl)-tetraphosphatase (symmetrical) activity"/>
    <property type="evidence" value="ECO:0007669"/>
    <property type="project" value="UniProtKB-EC"/>
</dbReference>
<comment type="catalytic activity">
    <reaction evidence="8">
        <text>P(1),P(4)-bis(5'-adenosyl) tetraphosphate + H2O = 2 ADP + 2 H(+)</text>
        <dbReference type="Rhea" id="RHEA:24252"/>
        <dbReference type="ChEBI" id="CHEBI:15377"/>
        <dbReference type="ChEBI" id="CHEBI:15378"/>
        <dbReference type="ChEBI" id="CHEBI:58141"/>
        <dbReference type="ChEBI" id="CHEBI:456216"/>
        <dbReference type="EC" id="3.6.1.41"/>
    </reaction>
</comment>
<evidence type="ECO:0000313" key="11">
    <source>
        <dbReference type="Proteomes" id="UP000281975"/>
    </source>
</evidence>